<dbReference type="GO" id="GO:0008932">
    <property type="term" value="F:lytic endotransglycosylase activity"/>
    <property type="evidence" value="ECO:0007669"/>
    <property type="project" value="UniProtKB-UniRule"/>
</dbReference>
<gene>
    <name evidence="3" type="primary">rlpA</name>
    <name evidence="8" type="ORF">FHS13_001862</name>
</gene>
<feature type="transmembrane region" description="Helical" evidence="6">
    <location>
        <begin position="32"/>
        <end position="54"/>
    </location>
</feature>
<accession>A0A841IUL3</accession>
<dbReference type="InterPro" id="IPR012997">
    <property type="entry name" value="RplA"/>
</dbReference>
<dbReference type="Proteomes" id="UP000536604">
    <property type="component" value="Unassembled WGS sequence"/>
</dbReference>
<dbReference type="NCBIfam" id="TIGR00413">
    <property type="entry name" value="rlpA"/>
    <property type="match status" value="1"/>
</dbReference>
<keyword evidence="6" id="KW-1133">Transmembrane helix</keyword>
<keyword evidence="6" id="KW-0472">Membrane</keyword>
<comment type="caution">
    <text evidence="8">The sequence shown here is derived from an EMBL/GenBank/DDBJ whole genome shotgun (WGS) entry which is preliminary data.</text>
</comment>
<evidence type="ECO:0000256" key="1">
    <source>
        <dbReference type="ARBA" id="ARBA00023239"/>
    </source>
</evidence>
<feature type="region of interest" description="Disordered" evidence="5">
    <location>
        <begin position="1"/>
        <end position="29"/>
    </location>
</feature>
<dbReference type="EC" id="4.2.2.-" evidence="3"/>
<comment type="similarity">
    <text evidence="3 4">Belongs to the RlpA family.</text>
</comment>
<dbReference type="AlphaFoldDB" id="A0A841IUL3"/>
<evidence type="ECO:0000256" key="4">
    <source>
        <dbReference type="RuleBase" id="RU003495"/>
    </source>
</evidence>
<feature type="compositionally biased region" description="Low complexity" evidence="5">
    <location>
        <begin position="84"/>
        <end position="108"/>
    </location>
</feature>
<organism evidence="8 9">
    <name type="scientific">Nocardiopsis algeriensis</name>
    <dbReference type="NCBI Taxonomy" id="1478215"/>
    <lineage>
        <taxon>Bacteria</taxon>
        <taxon>Bacillati</taxon>
        <taxon>Actinomycetota</taxon>
        <taxon>Actinomycetes</taxon>
        <taxon>Streptosporangiales</taxon>
        <taxon>Nocardiopsidaceae</taxon>
        <taxon>Nocardiopsis</taxon>
    </lineage>
</organism>
<sequence>MATPQPRPQTDDAPAPVGARTAARRARRKRTIVLAATTGLALTVAGGATAAITLGNTPPDTTSATSAALVPEADPDPLTPADPAPADGQAHGSAQEAVSAATQTSTAAGSDIASPEPEDTDQDQSTDTAPEEPEESTGQGGTCEASYYGADFAGRTTANGETFDPGAMTAAHKTLPFGTMVQVTNPANGSSVTVRINDRGPFVAGRCLDLSTAAFDQIIGTGAGVGQVQWQVVG</sequence>
<feature type="region of interest" description="Disordered" evidence="5">
    <location>
        <begin position="70"/>
        <end position="145"/>
    </location>
</feature>
<dbReference type="EMBL" id="JACHJO010000005">
    <property type="protein sequence ID" value="MBB6119911.1"/>
    <property type="molecule type" value="Genomic_DNA"/>
</dbReference>
<evidence type="ECO:0000256" key="6">
    <source>
        <dbReference type="SAM" id="Phobius"/>
    </source>
</evidence>
<dbReference type="GO" id="GO:0000270">
    <property type="term" value="P:peptidoglycan metabolic process"/>
    <property type="evidence" value="ECO:0007669"/>
    <property type="project" value="UniProtKB-UniRule"/>
</dbReference>
<dbReference type="PANTHER" id="PTHR34183">
    <property type="entry name" value="ENDOLYTIC PEPTIDOGLYCAN TRANSGLYCOSYLASE RLPA"/>
    <property type="match status" value="1"/>
</dbReference>
<dbReference type="InterPro" id="IPR036908">
    <property type="entry name" value="RlpA-like_sf"/>
</dbReference>
<protein>
    <recommendedName>
        <fullName evidence="3">Probable endolytic peptidoglycan transglycosylase RlpA</fullName>
        <ecNumber evidence="3">4.2.2.-</ecNumber>
    </recommendedName>
</protein>
<evidence type="ECO:0000256" key="3">
    <source>
        <dbReference type="HAMAP-Rule" id="MF_02071"/>
    </source>
</evidence>
<evidence type="ECO:0000256" key="5">
    <source>
        <dbReference type="SAM" id="MobiDB-lite"/>
    </source>
</evidence>
<dbReference type="InterPro" id="IPR034718">
    <property type="entry name" value="RlpA"/>
</dbReference>
<dbReference type="PANTHER" id="PTHR34183:SF8">
    <property type="entry name" value="ENDOLYTIC PEPTIDOGLYCAN TRANSGLYCOSYLASE RLPA-RELATED"/>
    <property type="match status" value="1"/>
</dbReference>
<name>A0A841IUL3_9ACTN</name>
<evidence type="ECO:0000313" key="9">
    <source>
        <dbReference type="Proteomes" id="UP000536604"/>
    </source>
</evidence>
<evidence type="ECO:0000256" key="2">
    <source>
        <dbReference type="ARBA" id="ARBA00023316"/>
    </source>
</evidence>
<proteinExistence type="inferred from homology"/>
<dbReference type="Pfam" id="PF03330">
    <property type="entry name" value="DPBB_1"/>
    <property type="match status" value="1"/>
</dbReference>
<dbReference type="Gene3D" id="2.40.40.10">
    <property type="entry name" value="RlpA-like domain"/>
    <property type="match status" value="1"/>
</dbReference>
<feature type="domain" description="RlpA-like protein double-psi beta-barrel" evidence="7">
    <location>
        <begin position="144"/>
        <end position="230"/>
    </location>
</feature>
<keyword evidence="2 3" id="KW-0961">Cell wall biogenesis/degradation</keyword>
<evidence type="ECO:0000313" key="8">
    <source>
        <dbReference type="EMBL" id="MBB6119911.1"/>
    </source>
</evidence>
<dbReference type="RefSeq" id="WP_184290463.1">
    <property type="nucleotide sequence ID" value="NZ_JACHJO010000005.1"/>
</dbReference>
<dbReference type="CDD" id="cd22268">
    <property type="entry name" value="DPBB_RlpA-like"/>
    <property type="match status" value="1"/>
</dbReference>
<keyword evidence="8" id="KW-0449">Lipoprotein</keyword>
<dbReference type="HAMAP" id="MF_02071">
    <property type="entry name" value="RlpA"/>
    <property type="match status" value="1"/>
</dbReference>
<evidence type="ECO:0000259" key="7">
    <source>
        <dbReference type="Pfam" id="PF03330"/>
    </source>
</evidence>
<keyword evidence="9" id="KW-1185">Reference proteome</keyword>
<keyword evidence="6" id="KW-0812">Transmembrane</keyword>
<comment type="function">
    <text evidence="3">Lytic transglycosylase with a strong preference for naked glycan strands that lack stem peptides.</text>
</comment>
<feature type="compositionally biased region" description="Acidic residues" evidence="5">
    <location>
        <begin position="116"/>
        <end position="135"/>
    </location>
</feature>
<keyword evidence="1 3" id="KW-0456">Lyase</keyword>
<reference evidence="8 9" key="1">
    <citation type="submission" date="2020-08" db="EMBL/GenBank/DDBJ databases">
        <title>Genomic Encyclopedia of Type Strains, Phase III (KMG-III): the genomes of soil and plant-associated and newly described type strains.</title>
        <authorList>
            <person name="Whitman W."/>
        </authorList>
    </citation>
    <scope>NUCLEOTIDE SEQUENCE [LARGE SCALE GENOMIC DNA]</scope>
    <source>
        <strain evidence="8 9">CECT 8712</strain>
    </source>
</reference>
<dbReference type="SUPFAM" id="SSF50685">
    <property type="entry name" value="Barwin-like endoglucanases"/>
    <property type="match status" value="1"/>
</dbReference>
<dbReference type="InterPro" id="IPR009009">
    <property type="entry name" value="RlpA-like_DPBB"/>
</dbReference>
<dbReference type="GO" id="GO:0071555">
    <property type="term" value="P:cell wall organization"/>
    <property type="evidence" value="ECO:0007669"/>
    <property type="project" value="UniProtKB-KW"/>
</dbReference>